<dbReference type="InterPro" id="IPR050807">
    <property type="entry name" value="TransReg_Diox_bact_type"/>
</dbReference>
<dbReference type="InterPro" id="IPR010982">
    <property type="entry name" value="Lambda_DNA-bd_dom_sf"/>
</dbReference>
<gene>
    <name evidence="5" type="ORF">CTER_3431</name>
</gene>
<dbReference type="CDD" id="cd00093">
    <property type="entry name" value="HTH_XRE"/>
    <property type="match status" value="1"/>
</dbReference>
<dbReference type="STRING" id="1195236.CTER_3431"/>
<dbReference type="PROSITE" id="PS50943">
    <property type="entry name" value="HTH_CROC1"/>
    <property type="match status" value="1"/>
</dbReference>
<dbReference type="GO" id="GO:0005829">
    <property type="term" value="C:cytosol"/>
    <property type="evidence" value="ECO:0007669"/>
    <property type="project" value="TreeGrafter"/>
</dbReference>
<dbReference type="SUPFAM" id="SSF47413">
    <property type="entry name" value="lambda repressor-like DNA-binding domains"/>
    <property type="match status" value="1"/>
</dbReference>
<name>S0FGZ3_RUMCE</name>
<evidence type="ECO:0000256" key="3">
    <source>
        <dbReference type="ARBA" id="ARBA00023163"/>
    </source>
</evidence>
<protein>
    <submittedName>
        <fullName evidence="5">Helix-turn-helix domain protein</fullName>
    </submittedName>
</protein>
<dbReference type="GO" id="GO:0003700">
    <property type="term" value="F:DNA-binding transcription factor activity"/>
    <property type="evidence" value="ECO:0007669"/>
    <property type="project" value="TreeGrafter"/>
</dbReference>
<dbReference type="EMBL" id="AORV01000046">
    <property type="protein sequence ID" value="EMS70875.1"/>
    <property type="molecule type" value="Genomic_DNA"/>
</dbReference>
<dbReference type="PANTHER" id="PTHR46797">
    <property type="entry name" value="HTH-TYPE TRANSCRIPTIONAL REGULATOR"/>
    <property type="match status" value="1"/>
</dbReference>
<dbReference type="GO" id="GO:0003677">
    <property type="term" value="F:DNA binding"/>
    <property type="evidence" value="ECO:0007669"/>
    <property type="project" value="UniProtKB-KW"/>
</dbReference>
<dbReference type="SMART" id="SM00530">
    <property type="entry name" value="HTH_XRE"/>
    <property type="match status" value="1"/>
</dbReference>
<keyword evidence="2" id="KW-0238">DNA-binding</keyword>
<evidence type="ECO:0000256" key="1">
    <source>
        <dbReference type="ARBA" id="ARBA00023015"/>
    </source>
</evidence>
<proteinExistence type="predicted"/>
<dbReference type="RefSeq" id="WP_004627753.1">
    <property type="nucleotide sequence ID" value="NZ_AORV01000046.1"/>
</dbReference>
<feature type="domain" description="HTH cro/C1-type" evidence="4">
    <location>
        <begin position="12"/>
        <end position="66"/>
    </location>
</feature>
<dbReference type="PATRIC" id="fig|1195236.3.peg.3655"/>
<keyword evidence="3" id="KW-0804">Transcription</keyword>
<dbReference type="PANTHER" id="PTHR46797:SF23">
    <property type="entry name" value="HTH-TYPE TRANSCRIPTIONAL REGULATOR SUTR"/>
    <property type="match status" value="1"/>
</dbReference>
<organism evidence="5 6">
    <name type="scientific">Ruminiclostridium cellobioparum subsp. termitidis CT1112</name>
    <dbReference type="NCBI Taxonomy" id="1195236"/>
    <lineage>
        <taxon>Bacteria</taxon>
        <taxon>Bacillati</taxon>
        <taxon>Bacillota</taxon>
        <taxon>Clostridia</taxon>
        <taxon>Eubacteriales</taxon>
        <taxon>Oscillospiraceae</taxon>
        <taxon>Ruminiclostridium</taxon>
    </lineage>
</organism>
<dbReference type="Pfam" id="PF01381">
    <property type="entry name" value="HTH_3"/>
    <property type="match status" value="1"/>
</dbReference>
<dbReference type="Gene3D" id="1.10.260.40">
    <property type="entry name" value="lambda repressor-like DNA-binding domains"/>
    <property type="match status" value="1"/>
</dbReference>
<comment type="caution">
    <text evidence="5">The sequence shown here is derived from an EMBL/GenBank/DDBJ whole genome shotgun (WGS) entry which is preliminary data.</text>
</comment>
<dbReference type="InterPro" id="IPR001387">
    <property type="entry name" value="Cro/C1-type_HTH"/>
</dbReference>
<keyword evidence="1" id="KW-0805">Transcription regulation</keyword>
<evidence type="ECO:0000259" key="4">
    <source>
        <dbReference type="PROSITE" id="PS50943"/>
    </source>
</evidence>
<sequence length="113" mass="12964">MKDTVKIIGDRIRNLRTSKGWSQEELAHRANLHPSHMGRLERGEENVTLESLEKVTSALGTTLEELFRVLGNDSEYRDTSVLFSIISKLNSRSVDDQKVVLKLIDDLIQWKDK</sequence>
<accession>S0FGZ3</accession>
<evidence type="ECO:0000256" key="2">
    <source>
        <dbReference type="ARBA" id="ARBA00023125"/>
    </source>
</evidence>
<dbReference type="Proteomes" id="UP000014155">
    <property type="component" value="Unassembled WGS sequence"/>
</dbReference>
<dbReference type="eggNOG" id="COG1396">
    <property type="taxonomic scope" value="Bacteria"/>
</dbReference>
<reference evidence="5 6" key="1">
    <citation type="journal article" date="2013" name="Genome Announc.">
        <title>Draft Genome Sequence of the Cellulolytic, Mesophilic, Anaerobic Bacterium Clostridium termitidis Strain CT1112 (DSM 5398).</title>
        <authorList>
            <person name="Lal S."/>
            <person name="Ramachandran U."/>
            <person name="Zhang X."/>
            <person name="Munir R."/>
            <person name="Sparling R."/>
            <person name="Levin D.B."/>
        </authorList>
    </citation>
    <scope>NUCLEOTIDE SEQUENCE [LARGE SCALE GENOMIC DNA]</scope>
    <source>
        <strain evidence="5 6">CT1112</strain>
    </source>
</reference>
<dbReference type="AlphaFoldDB" id="S0FGZ3"/>
<evidence type="ECO:0000313" key="5">
    <source>
        <dbReference type="EMBL" id="EMS70875.1"/>
    </source>
</evidence>
<keyword evidence="6" id="KW-1185">Reference proteome</keyword>
<evidence type="ECO:0000313" key="6">
    <source>
        <dbReference type="Proteomes" id="UP000014155"/>
    </source>
</evidence>